<dbReference type="InterPro" id="IPR013762">
    <property type="entry name" value="Integrase-like_cat_sf"/>
</dbReference>
<reference evidence="8" key="1">
    <citation type="submission" date="2016-10" db="EMBL/GenBank/DDBJ databases">
        <authorList>
            <person name="Varghese N."/>
            <person name="Submissions S."/>
        </authorList>
    </citation>
    <scope>NUCLEOTIDE SEQUENCE [LARGE SCALE GENOMIC DNA]</scope>
    <source>
        <strain evidence="8">CGMCC 1.12402</strain>
    </source>
</reference>
<keyword evidence="3 5" id="KW-0238">DNA-binding</keyword>
<organism evidence="7 8">
    <name type="scientific">Roseivirga pacifica</name>
    <dbReference type="NCBI Taxonomy" id="1267423"/>
    <lineage>
        <taxon>Bacteria</taxon>
        <taxon>Pseudomonadati</taxon>
        <taxon>Bacteroidota</taxon>
        <taxon>Cytophagia</taxon>
        <taxon>Cytophagales</taxon>
        <taxon>Roseivirgaceae</taxon>
        <taxon>Roseivirga</taxon>
    </lineage>
</organism>
<dbReference type="GeneID" id="99985353"/>
<feature type="domain" description="Core-binding (CB)" evidence="6">
    <location>
        <begin position="102"/>
        <end position="185"/>
    </location>
</feature>
<comment type="similarity">
    <text evidence="1">Belongs to the 'phage' integrase family.</text>
</comment>
<dbReference type="PANTHER" id="PTHR30349:SF64">
    <property type="entry name" value="PROPHAGE INTEGRASE INTD-RELATED"/>
    <property type="match status" value="1"/>
</dbReference>
<dbReference type="Gene3D" id="1.10.150.130">
    <property type="match status" value="1"/>
</dbReference>
<dbReference type="AlphaFoldDB" id="A0A1I0MRA8"/>
<gene>
    <name evidence="7" type="ORF">SAMN05216290_0600</name>
</gene>
<dbReference type="Pfam" id="PF00589">
    <property type="entry name" value="Phage_integrase"/>
    <property type="match status" value="1"/>
</dbReference>
<dbReference type="InterPro" id="IPR044068">
    <property type="entry name" value="CB"/>
</dbReference>
<protein>
    <submittedName>
        <fullName evidence="7">Site-specific recombinase XerD</fullName>
    </submittedName>
</protein>
<dbReference type="InterPro" id="IPR050090">
    <property type="entry name" value="Tyrosine_recombinase_XerCD"/>
</dbReference>
<dbReference type="PROSITE" id="PS51900">
    <property type="entry name" value="CB"/>
    <property type="match status" value="1"/>
</dbReference>
<evidence type="ECO:0000256" key="4">
    <source>
        <dbReference type="ARBA" id="ARBA00023172"/>
    </source>
</evidence>
<sequence>MASIVAVLRKKPNKQGEYPLAVRVTKERKSSYIYTGQYVLEKHWDEKLKRVKKSHPNSRRLNNLLAKKISAANENLLELETTQPFSSAKTIKEQVKGNYGSKSFFKLSEIYLHELKLQGKHNRVSAETPLINRFREFNKGDITFREINESLLRKYQAYLSSTRKVSDRTIINHLIPIRTLYNRAITDGLVDRKYYPFGKGKIVIKFPETTKLGLDEEEVKQLEGLSLKTGSPAWHAKNVWLFCFYLAGMRVSDALRIKWTDVENGRLYYSMGKNNKADSLKLPPKAIQVINLYEPGSNDISPTIFPELRMTDLRDRDLTQKRIKNADRKFNTHLKNIAKEIGLTKPLKMHIARHTFGNISGDRIPIQMLQKLYRHTVVTTTIGYQSNFKHKDADEALNQTVEF</sequence>
<keyword evidence="8" id="KW-1185">Reference proteome</keyword>
<dbReference type="Gene3D" id="1.10.443.10">
    <property type="entry name" value="Intergrase catalytic core"/>
    <property type="match status" value="1"/>
</dbReference>
<evidence type="ECO:0000313" key="8">
    <source>
        <dbReference type="Proteomes" id="UP000199437"/>
    </source>
</evidence>
<evidence type="ECO:0000259" key="6">
    <source>
        <dbReference type="PROSITE" id="PS51900"/>
    </source>
</evidence>
<name>A0A1I0MRA8_9BACT</name>
<dbReference type="Proteomes" id="UP000199437">
    <property type="component" value="Unassembled WGS sequence"/>
</dbReference>
<accession>A0A1I0MRA8</accession>
<dbReference type="Pfam" id="PF17293">
    <property type="entry name" value="Arm-DNA-bind_5"/>
    <property type="match status" value="1"/>
</dbReference>
<evidence type="ECO:0000256" key="5">
    <source>
        <dbReference type="PROSITE-ProRule" id="PRU01248"/>
    </source>
</evidence>
<dbReference type="SUPFAM" id="SSF56349">
    <property type="entry name" value="DNA breaking-rejoining enzymes"/>
    <property type="match status" value="1"/>
</dbReference>
<keyword evidence="4" id="KW-0233">DNA recombination</keyword>
<evidence type="ECO:0000256" key="1">
    <source>
        <dbReference type="ARBA" id="ARBA00008857"/>
    </source>
</evidence>
<dbReference type="Pfam" id="PF13102">
    <property type="entry name" value="Phage_int_SAM_5"/>
    <property type="match status" value="1"/>
</dbReference>
<dbReference type="InterPro" id="IPR035386">
    <property type="entry name" value="Arm-DNA-bind_5"/>
</dbReference>
<dbReference type="EMBL" id="FOIR01000001">
    <property type="protein sequence ID" value="SEV90609.1"/>
    <property type="molecule type" value="Genomic_DNA"/>
</dbReference>
<dbReference type="GO" id="GO:0003677">
    <property type="term" value="F:DNA binding"/>
    <property type="evidence" value="ECO:0007669"/>
    <property type="project" value="UniProtKB-UniRule"/>
</dbReference>
<keyword evidence="2" id="KW-0229">DNA integration</keyword>
<dbReference type="InterPro" id="IPR010998">
    <property type="entry name" value="Integrase_recombinase_N"/>
</dbReference>
<dbReference type="GO" id="GO:0006310">
    <property type="term" value="P:DNA recombination"/>
    <property type="evidence" value="ECO:0007669"/>
    <property type="project" value="UniProtKB-KW"/>
</dbReference>
<evidence type="ECO:0000256" key="3">
    <source>
        <dbReference type="ARBA" id="ARBA00023125"/>
    </source>
</evidence>
<proteinExistence type="inferred from homology"/>
<dbReference type="STRING" id="1267423.SAMN05216290_0600"/>
<dbReference type="InterPro" id="IPR011010">
    <property type="entry name" value="DNA_brk_join_enz"/>
</dbReference>
<dbReference type="GO" id="GO:0015074">
    <property type="term" value="P:DNA integration"/>
    <property type="evidence" value="ECO:0007669"/>
    <property type="project" value="UniProtKB-KW"/>
</dbReference>
<evidence type="ECO:0000313" key="7">
    <source>
        <dbReference type="EMBL" id="SEV90609.1"/>
    </source>
</evidence>
<dbReference type="RefSeq" id="WP_090256902.1">
    <property type="nucleotide sequence ID" value="NZ_FOIR01000001.1"/>
</dbReference>
<dbReference type="InterPro" id="IPR002104">
    <property type="entry name" value="Integrase_catalytic"/>
</dbReference>
<dbReference type="InterPro" id="IPR025269">
    <property type="entry name" value="SAM-like_dom"/>
</dbReference>
<evidence type="ECO:0000256" key="2">
    <source>
        <dbReference type="ARBA" id="ARBA00022908"/>
    </source>
</evidence>
<dbReference type="PANTHER" id="PTHR30349">
    <property type="entry name" value="PHAGE INTEGRASE-RELATED"/>
    <property type="match status" value="1"/>
</dbReference>
<dbReference type="OrthoDB" id="1094492at2"/>